<reference evidence="3 4" key="1">
    <citation type="submission" date="2022-10" db="EMBL/GenBank/DDBJ databases">
        <title>The complete genomes of actinobacterial strains from the NBC collection.</title>
        <authorList>
            <person name="Joergensen T.S."/>
            <person name="Alvarez Arevalo M."/>
            <person name="Sterndorff E.B."/>
            <person name="Faurdal D."/>
            <person name="Vuksanovic O."/>
            <person name="Mourched A.-S."/>
            <person name="Charusanti P."/>
            <person name="Shaw S."/>
            <person name="Blin K."/>
            <person name="Weber T."/>
        </authorList>
    </citation>
    <scope>NUCLEOTIDE SEQUENCE [LARGE SCALE GENOMIC DNA]</scope>
    <source>
        <strain evidence="3 4">NBC_00456</strain>
    </source>
</reference>
<evidence type="ECO:0000256" key="1">
    <source>
        <dbReference type="SAM" id="MobiDB-lite"/>
    </source>
</evidence>
<dbReference type="Proteomes" id="UP001341259">
    <property type="component" value="Chromosome"/>
</dbReference>
<name>A0ABZ1NJQ1_STRVL</name>
<organism evidence="3 4">
    <name type="scientific">Streptomyces violaceus</name>
    <name type="common">Streptomyces venezuelae</name>
    <dbReference type="NCBI Taxonomy" id="1936"/>
    <lineage>
        <taxon>Bacteria</taxon>
        <taxon>Bacillati</taxon>
        <taxon>Actinomycetota</taxon>
        <taxon>Actinomycetes</taxon>
        <taxon>Kitasatosporales</taxon>
        <taxon>Streptomycetaceae</taxon>
        <taxon>Streptomyces</taxon>
    </lineage>
</organism>
<sequence>MPETPRTRVPRRAAVAAVALLVATTGTTAAARKPPPVADPRTDVNQDGRVDVTGASDEAGEEVWRPGRGAVFLANVDGDARRCRMRPGDRADACRSGPDAPVEQPP</sequence>
<feature type="region of interest" description="Disordered" evidence="1">
    <location>
        <begin position="83"/>
        <end position="106"/>
    </location>
</feature>
<dbReference type="EMBL" id="CP107906">
    <property type="protein sequence ID" value="WUG91697.1"/>
    <property type="molecule type" value="Genomic_DNA"/>
</dbReference>
<proteinExistence type="predicted"/>
<evidence type="ECO:0000313" key="4">
    <source>
        <dbReference type="Proteomes" id="UP001341259"/>
    </source>
</evidence>
<feature type="compositionally biased region" description="Basic and acidic residues" evidence="1">
    <location>
        <begin position="83"/>
        <end position="93"/>
    </location>
</feature>
<gene>
    <name evidence="3" type="ORF">OHB29_00770</name>
</gene>
<evidence type="ECO:0000313" key="3">
    <source>
        <dbReference type="EMBL" id="WUG91697.1"/>
    </source>
</evidence>
<feature type="chain" id="PRO_5046842435" evidence="2">
    <location>
        <begin position="31"/>
        <end position="106"/>
    </location>
</feature>
<keyword evidence="2" id="KW-0732">Signal</keyword>
<protein>
    <submittedName>
        <fullName evidence="3">Uncharacterized protein</fullName>
    </submittedName>
</protein>
<feature type="compositionally biased region" description="Basic and acidic residues" evidence="1">
    <location>
        <begin position="40"/>
        <end position="50"/>
    </location>
</feature>
<feature type="region of interest" description="Disordered" evidence="1">
    <location>
        <begin position="26"/>
        <end position="61"/>
    </location>
</feature>
<evidence type="ECO:0000256" key="2">
    <source>
        <dbReference type="SAM" id="SignalP"/>
    </source>
</evidence>
<keyword evidence="4" id="KW-1185">Reference proteome</keyword>
<dbReference type="RefSeq" id="WP_328336142.1">
    <property type="nucleotide sequence ID" value="NZ_CP107906.1"/>
</dbReference>
<accession>A0ABZ1NJQ1</accession>
<feature type="signal peptide" evidence="2">
    <location>
        <begin position="1"/>
        <end position="30"/>
    </location>
</feature>